<organism evidence="4 5">
    <name type="scientific">Pseudoxanthobacter soli DSM 19599</name>
    <dbReference type="NCBI Taxonomy" id="1123029"/>
    <lineage>
        <taxon>Bacteria</taxon>
        <taxon>Pseudomonadati</taxon>
        <taxon>Pseudomonadota</taxon>
        <taxon>Alphaproteobacteria</taxon>
        <taxon>Hyphomicrobiales</taxon>
        <taxon>Segnochrobactraceae</taxon>
        <taxon>Pseudoxanthobacter</taxon>
    </lineage>
</organism>
<dbReference type="PRINTS" id="PR00080">
    <property type="entry name" value="SDRFAMILY"/>
</dbReference>
<dbReference type="GO" id="GO:0016491">
    <property type="term" value="F:oxidoreductase activity"/>
    <property type="evidence" value="ECO:0007669"/>
    <property type="project" value="UniProtKB-KW"/>
</dbReference>
<evidence type="ECO:0000256" key="2">
    <source>
        <dbReference type="ARBA" id="ARBA00023002"/>
    </source>
</evidence>
<dbReference type="InterPro" id="IPR057326">
    <property type="entry name" value="KR_dom"/>
</dbReference>
<proteinExistence type="inferred from homology"/>
<dbReference type="Proteomes" id="UP000186406">
    <property type="component" value="Unassembled WGS sequence"/>
</dbReference>
<dbReference type="SUPFAM" id="SSF51735">
    <property type="entry name" value="NAD(P)-binding Rossmann-fold domains"/>
    <property type="match status" value="1"/>
</dbReference>
<evidence type="ECO:0000256" key="1">
    <source>
        <dbReference type="ARBA" id="ARBA00006484"/>
    </source>
</evidence>
<gene>
    <name evidence="4" type="ORF">SAMN02745172_04151</name>
</gene>
<dbReference type="RefSeq" id="WP_073632304.1">
    <property type="nucleotide sequence ID" value="NZ_FRXO01000014.1"/>
</dbReference>
<dbReference type="SMART" id="SM00822">
    <property type="entry name" value="PKS_KR"/>
    <property type="match status" value="1"/>
</dbReference>
<protein>
    <submittedName>
        <fullName evidence="4">NAD(P)-dependent dehydrogenase, short-chain alcohol dehydrogenase family</fullName>
    </submittedName>
</protein>
<sequence>MKGQTVIVTGGASGLGKAVCQGVAAEGATAVVLDLNAETAGAVVDEIAAAGGSAFAVIGDITTRDSAAALFAEAAGKAGRIHGLVNCAGVYPRKPILEITDADWDFSFSVNVKGLYHVSVAAIEHMKAAGGGRIVNVASIDAFKAHPKNMHYAAMKAAVVSLTKSLGIAFCADGILINGVGPAAIATEKAKAAGFLPELIAQAPIGRVAEPADIADVILFLLSEKNRYMVGETVAVSGGYFIP</sequence>
<dbReference type="InterPro" id="IPR036291">
    <property type="entry name" value="NAD(P)-bd_dom_sf"/>
</dbReference>
<dbReference type="AlphaFoldDB" id="A0A1M7ZRD5"/>
<dbReference type="STRING" id="1123029.SAMN02745172_04151"/>
<name>A0A1M7ZRD5_9HYPH</name>
<keyword evidence="5" id="KW-1185">Reference proteome</keyword>
<evidence type="ECO:0000259" key="3">
    <source>
        <dbReference type="SMART" id="SM00822"/>
    </source>
</evidence>
<dbReference type="InterPro" id="IPR002347">
    <property type="entry name" value="SDR_fam"/>
</dbReference>
<evidence type="ECO:0000313" key="4">
    <source>
        <dbReference type="EMBL" id="SHO67470.1"/>
    </source>
</evidence>
<feature type="domain" description="Ketoreductase" evidence="3">
    <location>
        <begin position="4"/>
        <end position="146"/>
    </location>
</feature>
<dbReference type="Gene3D" id="3.40.50.720">
    <property type="entry name" value="NAD(P)-binding Rossmann-like Domain"/>
    <property type="match status" value="1"/>
</dbReference>
<dbReference type="PRINTS" id="PR00081">
    <property type="entry name" value="GDHRDH"/>
</dbReference>
<dbReference type="FunFam" id="3.40.50.720:FF:000084">
    <property type="entry name" value="Short-chain dehydrogenase reductase"/>
    <property type="match status" value="1"/>
</dbReference>
<dbReference type="PANTHER" id="PTHR43639:SF1">
    <property type="entry name" value="SHORT-CHAIN DEHYDROGENASE_REDUCTASE FAMILY PROTEIN"/>
    <property type="match status" value="1"/>
</dbReference>
<dbReference type="OrthoDB" id="8280747at2"/>
<dbReference type="PANTHER" id="PTHR43639">
    <property type="entry name" value="OXIDOREDUCTASE, SHORT-CHAIN DEHYDROGENASE/REDUCTASE FAMILY (AFU_ORTHOLOGUE AFUA_5G02870)"/>
    <property type="match status" value="1"/>
</dbReference>
<dbReference type="Pfam" id="PF13561">
    <property type="entry name" value="adh_short_C2"/>
    <property type="match status" value="1"/>
</dbReference>
<comment type="similarity">
    <text evidence="1">Belongs to the short-chain dehydrogenases/reductases (SDR) family.</text>
</comment>
<accession>A0A1M7ZRD5</accession>
<dbReference type="EMBL" id="FRXO01000014">
    <property type="protein sequence ID" value="SHO67470.1"/>
    <property type="molecule type" value="Genomic_DNA"/>
</dbReference>
<evidence type="ECO:0000313" key="5">
    <source>
        <dbReference type="Proteomes" id="UP000186406"/>
    </source>
</evidence>
<reference evidence="4 5" key="1">
    <citation type="submission" date="2016-12" db="EMBL/GenBank/DDBJ databases">
        <authorList>
            <person name="Song W.-J."/>
            <person name="Kurnit D.M."/>
        </authorList>
    </citation>
    <scope>NUCLEOTIDE SEQUENCE [LARGE SCALE GENOMIC DNA]</scope>
    <source>
        <strain evidence="4 5">DSM 19599</strain>
    </source>
</reference>
<keyword evidence="2" id="KW-0560">Oxidoreductase</keyword>
<dbReference type="CDD" id="cd05233">
    <property type="entry name" value="SDR_c"/>
    <property type="match status" value="1"/>
</dbReference>